<reference evidence="20" key="1">
    <citation type="journal article" date="2020" name="J. Eukaryot. Microbiol.">
        <title>High Sequence Divergence but Limited Architectural Rearrangements in Organelle Genomes of Cyanophora (Glaucophyta) Species.</title>
        <authorList>
            <person name="Russell S."/>
            <person name="Jackson C."/>
            <person name="Reyes-Prieto A."/>
        </authorList>
    </citation>
    <scope>NUCLEOTIDE SEQUENCE</scope>
    <source>
        <strain evidence="20">NIES-764</strain>
    </source>
</reference>
<dbReference type="PANTHER" id="PTHR42829:SF2">
    <property type="entry name" value="NADH-UBIQUINONE OXIDOREDUCTASE CHAIN 5"/>
    <property type="match status" value="1"/>
</dbReference>
<dbReference type="Pfam" id="PF00662">
    <property type="entry name" value="Proton_antipo_N"/>
    <property type="match status" value="1"/>
</dbReference>
<evidence type="ECO:0000256" key="15">
    <source>
        <dbReference type="ARBA" id="ARBA00049551"/>
    </source>
</evidence>
<gene>
    <name evidence="20" type="primary">nad5</name>
</gene>
<dbReference type="GO" id="GO:0003954">
    <property type="term" value="F:NADH dehydrogenase activity"/>
    <property type="evidence" value="ECO:0007669"/>
    <property type="project" value="TreeGrafter"/>
</dbReference>
<sequence>MLLTLVLLPLIGTFTVFFVRFVGNKNAAFICTALLGLTFFLSLKSFYFIALMQNPCYMQILPWLLDENLTIFWGFLFDSVTCVMLIVVTSISFLVHVYSIEYMGGDPHLGRFMSYLSFFTFFMLILVTGDNMVQMFVGWEGVGLCSYLLINFFYNRIQANKAALKAMIMNRIGDFGLSLGIMAIFFLCKSVDYHVIFSSIPFLIEKNLHFFNIEINVITAICLLLFIGAVGKSAQMGLHTWLPDAMEGPTPVSALIHAATMVTAGVFLIIRCSFLFEFSDAALDILTIVGALTAFFAATTGLLQNDAKRVIAYSTCSQLGYMVFICGVSGYSASLFHLANHAFFKALLFLTAGSLIHGMQDEQDFRKMGGLSYLLPYSYSMLLIGSLSLAGFPFLTGFYSKDMILELTFSSYLFKGTFAYVLGVISAFFTAFYSFRLIYWAFLAKPNGFRYSYENASESKFFITIPLAILSIASIFIGYLSRDLFLGVGTSFWNNSIFLLPENNLILESEFIPVHNKLTPVIFSLAGSLTAFIIYNFLIKKVFTLNILYIKIYTFLNKRWYFDKIYNEFVALPFISMGYAITFKLIDRGLLEMFGPVGIINKFSKFSQNLSNIQSGFVYHYLFIMLMGVILFILLIMGQTQSFIYINNDIFFVFIALVISLLI</sequence>
<dbReference type="PRINTS" id="PR01434">
    <property type="entry name" value="NADHDHGNASE5"/>
</dbReference>
<evidence type="ECO:0000256" key="16">
    <source>
        <dbReference type="RuleBase" id="RU003404"/>
    </source>
</evidence>
<feature type="transmembrane region" description="Helical" evidence="16">
    <location>
        <begin position="135"/>
        <end position="154"/>
    </location>
</feature>
<comment type="similarity">
    <text evidence="16">Belongs to the complex I subunit 5 family.</text>
</comment>
<evidence type="ECO:0000256" key="11">
    <source>
        <dbReference type="ARBA" id="ARBA00023027"/>
    </source>
</evidence>
<comment type="catalytic activity">
    <reaction evidence="15 16">
        <text>a ubiquinone + NADH + 5 H(+)(in) = a ubiquinol + NAD(+) + 4 H(+)(out)</text>
        <dbReference type="Rhea" id="RHEA:29091"/>
        <dbReference type="Rhea" id="RHEA-COMP:9565"/>
        <dbReference type="Rhea" id="RHEA-COMP:9566"/>
        <dbReference type="ChEBI" id="CHEBI:15378"/>
        <dbReference type="ChEBI" id="CHEBI:16389"/>
        <dbReference type="ChEBI" id="CHEBI:17976"/>
        <dbReference type="ChEBI" id="CHEBI:57540"/>
        <dbReference type="ChEBI" id="CHEBI:57945"/>
        <dbReference type="EC" id="7.1.1.2"/>
    </reaction>
</comment>
<dbReference type="InterPro" id="IPR010934">
    <property type="entry name" value="NADH_DH_su5_C"/>
</dbReference>
<feature type="transmembrane region" description="Helical" evidence="16">
    <location>
        <begin position="208"/>
        <end position="231"/>
    </location>
</feature>
<evidence type="ECO:0000256" key="13">
    <source>
        <dbReference type="ARBA" id="ARBA00023128"/>
    </source>
</evidence>
<dbReference type="AlphaFoldDB" id="A0A873WV53"/>
<dbReference type="RefSeq" id="YP_010041752.1">
    <property type="nucleotide sequence ID" value="NC_054208.1"/>
</dbReference>
<feature type="transmembrane region" description="Helical" evidence="16">
    <location>
        <begin position="461"/>
        <end position="480"/>
    </location>
</feature>
<evidence type="ECO:0000256" key="8">
    <source>
        <dbReference type="ARBA" id="ARBA00022967"/>
    </source>
</evidence>
<evidence type="ECO:0000256" key="5">
    <source>
        <dbReference type="ARBA" id="ARBA00022660"/>
    </source>
</evidence>
<feature type="transmembrane region" description="Helical" evidence="16">
    <location>
        <begin position="175"/>
        <end position="196"/>
    </location>
</feature>
<evidence type="ECO:0000256" key="3">
    <source>
        <dbReference type="ARBA" id="ARBA00021096"/>
    </source>
</evidence>
<feature type="transmembrane region" description="Helical" evidence="16">
    <location>
        <begin position="565"/>
        <end position="586"/>
    </location>
</feature>
<evidence type="ECO:0000256" key="12">
    <source>
        <dbReference type="ARBA" id="ARBA00023075"/>
    </source>
</evidence>
<keyword evidence="12 16" id="KW-0830">Ubiquinone</keyword>
<name>A0A873WV53_9EUKA</name>
<evidence type="ECO:0000256" key="10">
    <source>
        <dbReference type="ARBA" id="ARBA00022989"/>
    </source>
</evidence>
<feature type="transmembrane region" description="Helical" evidence="16">
    <location>
        <begin position="71"/>
        <end position="100"/>
    </location>
</feature>
<keyword evidence="8" id="KW-1278">Translocase</keyword>
<comment type="function">
    <text evidence="16">Core subunit of the mitochondrial membrane respiratory chain NADH dehydrogenase (Complex I) which catalyzes electron transfer from NADH through the respiratory chain, using ubiquinone as an electron acceptor. Essential for the catalytic activity and assembly of complex I.</text>
</comment>
<geneLocation type="mitochondrion" evidence="20"/>
<organism evidence="20">
    <name type="scientific">Cyanophora sudae</name>
    <dbReference type="NCBI Taxonomy" id="1522369"/>
    <lineage>
        <taxon>Eukaryota</taxon>
        <taxon>Glaucocystophyceae</taxon>
        <taxon>Cyanophorales</taxon>
        <taxon>Cyanophoraceae</taxon>
        <taxon>Cyanophora</taxon>
    </lineage>
</organism>
<dbReference type="NCBIfam" id="TIGR01974">
    <property type="entry name" value="NDH_I_L"/>
    <property type="match status" value="1"/>
</dbReference>
<keyword evidence="10 16" id="KW-1133">Transmembrane helix</keyword>
<evidence type="ECO:0000313" key="20">
    <source>
        <dbReference type="EMBL" id="QPB15039.1"/>
    </source>
</evidence>
<keyword evidence="4 16" id="KW-0813">Transport</keyword>
<evidence type="ECO:0000256" key="4">
    <source>
        <dbReference type="ARBA" id="ARBA00022448"/>
    </source>
</evidence>
<feature type="transmembrane region" description="Helical" evidence="16">
    <location>
        <begin position="418"/>
        <end position="440"/>
    </location>
</feature>
<evidence type="ECO:0000256" key="1">
    <source>
        <dbReference type="ARBA" id="ARBA00004448"/>
    </source>
</evidence>
<dbReference type="Pfam" id="PF00361">
    <property type="entry name" value="Proton_antipo_M"/>
    <property type="match status" value="1"/>
</dbReference>
<accession>A0A873WV53</accession>
<reference evidence="20" key="2">
    <citation type="submission" date="2020-08" db="EMBL/GenBank/DDBJ databases">
        <authorList>
            <person name="Russell S.R."/>
            <person name="Jackson C."/>
            <person name="Reyes-Prieto A."/>
        </authorList>
    </citation>
    <scope>NUCLEOTIDE SEQUENCE</scope>
    <source>
        <strain evidence="20">NIES-764</strain>
    </source>
</reference>
<feature type="transmembrane region" description="Helical" evidence="16">
    <location>
        <begin position="643"/>
        <end position="662"/>
    </location>
</feature>
<feature type="transmembrane region" description="Helical" evidence="16">
    <location>
        <begin position="29"/>
        <end position="51"/>
    </location>
</feature>
<evidence type="ECO:0000256" key="7">
    <source>
        <dbReference type="ARBA" id="ARBA00022792"/>
    </source>
</evidence>
<keyword evidence="5" id="KW-0679">Respiratory chain</keyword>
<dbReference type="GO" id="GO:0015990">
    <property type="term" value="P:electron transport coupled proton transport"/>
    <property type="evidence" value="ECO:0007669"/>
    <property type="project" value="TreeGrafter"/>
</dbReference>
<dbReference type="InterPro" id="IPR018393">
    <property type="entry name" value="NADHpl_OxRdtase_5_subgr"/>
</dbReference>
<dbReference type="Pfam" id="PF06455">
    <property type="entry name" value="NADH5_C"/>
    <property type="match status" value="1"/>
</dbReference>
<evidence type="ECO:0000256" key="6">
    <source>
        <dbReference type="ARBA" id="ARBA00022692"/>
    </source>
</evidence>
<feature type="transmembrane region" description="Helical" evidence="16">
    <location>
        <begin position="377"/>
        <end position="398"/>
    </location>
</feature>
<dbReference type="InterPro" id="IPR001516">
    <property type="entry name" value="Proton_antipo_N"/>
</dbReference>
<dbReference type="Gene3D" id="1.20.5.2700">
    <property type="match status" value="1"/>
</dbReference>
<dbReference type="PANTHER" id="PTHR42829">
    <property type="entry name" value="NADH-UBIQUINONE OXIDOREDUCTASE CHAIN 5"/>
    <property type="match status" value="1"/>
</dbReference>
<feature type="transmembrane region" description="Helical" evidence="16">
    <location>
        <begin position="282"/>
        <end position="303"/>
    </location>
</feature>
<keyword evidence="6 16" id="KW-0812">Transmembrane</keyword>
<evidence type="ECO:0000259" key="18">
    <source>
        <dbReference type="Pfam" id="PF00662"/>
    </source>
</evidence>
<dbReference type="GO" id="GO:0005743">
    <property type="term" value="C:mitochondrial inner membrane"/>
    <property type="evidence" value="ECO:0007669"/>
    <property type="project" value="UniProtKB-SubCell"/>
</dbReference>
<dbReference type="GeneID" id="63648338"/>
<feature type="transmembrane region" description="Helical" evidence="16">
    <location>
        <begin position="310"/>
        <end position="332"/>
    </location>
</feature>
<evidence type="ECO:0000256" key="2">
    <source>
        <dbReference type="ARBA" id="ARBA00012944"/>
    </source>
</evidence>
<dbReference type="InterPro" id="IPR001750">
    <property type="entry name" value="ND/Mrp_TM"/>
</dbReference>
<feature type="transmembrane region" description="Helical" evidence="16">
    <location>
        <begin position="617"/>
        <end position="636"/>
    </location>
</feature>
<dbReference type="GO" id="GO:0042773">
    <property type="term" value="P:ATP synthesis coupled electron transport"/>
    <property type="evidence" value="ECO:0007669"/>
    <property type="project" value="InterPro"/>
</dbReference>
<dbReference type="GO" id="GO:0008137">
    <property type="term" value="F:NADH dehydrogenase (ubiquinone) activity"/>
    <property type="evidence" value="ECO:0007669"/>
    <property type="project" value="UniProtKB-EC"/>
</dbReference>
<evidence type="ECO:0000256" key="14">
    <source>
        <dbReference type="ARBA" id="ARBA00023136"/>
    </source>
</evidence>
<feature type="transmembrane region" description="Helical" evidence="16">
    <location>
        <begin position="112"/>
        <end position="129"/>
    </location>
</feature>
<feature type="domain" description="NADH:quinone oxidoreductase/Mrp antiporter transmembrane" evidence="17">
    <location>
        <begin position="130"/>
        <end position="426"/>
    </location>
</feature>
<dbReference type="NCBIfam" id="NF005141">
    <property type="entry name" value="PRK06590.1"/>
    <property type="match status" value="1"/>
</dbReference>
<dbReference type="EC" id="7.1.1.2" evidence="2 16"/>
<feature type="transmembrane region" description="Helical" evidence="16">
    <location>
        <begin position="338"/>
        <end position="356"/>
    </location>
</feature>
<comment type="subcellular location">
    <subcellularLocation>
        <location evidence="1">Mitochondrion inner membrane</location>
        <topology evidence="1">Multi-pass membrane protein</topology>
    </subcellularLocation>
</comment>
<dbReference type="PRINTS" id="PR01435">
    <property type="entry name" value="NPOXDRDTASE5"/>
</dbReference>
<proteinExistence type="inferred from homology"/>
<protein>
    <recommendedName>
        <fullName evidence="3 16">NADH-ubiquinone oxidoreductase chain 5</fullName>
        <ecNumber evidence="2 16">7.1.1.2</ecNumber>
    </recommendedName>
</protein>
<keyword evidence="14 16" id="KW-0472">Membrane</keyword>
<keyword evidence="9" id="KW-0249">Electron transport</keyword>
<feature type="transmembrane region" description="Helical" evidence="16">
    <location>
        <begin position="252"/>
        <end position="276"/>
    </location>
</feature>
<feature type="transmembrane region" description="Helical" evidence="16">
    <location>
        <begin position="6"/>
        <end position="22"/>
    </location>
</feature>
<evidence type="ECO:0000256" key="9">
    <source>
        <dbReference type="ARBA" id="ARBA00022982"/>
    </source>
</evidence>
<dbReference type="InterPro" id="IPR003945">
    <property type="entry name" value="NU5C-like"/>
</dbReference>
<keyword evidence="11 16" id="KW-0520">NAD</keyword>
<keyword evidence="7" id="KW-0999">Mitochondrion inner membrane</keyword>
<feature type="domain" description="NADH-Ubiquinone oxidoreductase (complex I) chain 5 N-terminal" evidence="18">
    <location>
        <begin position="63"/>
        <end position="113"/>
    </location>
</feature>
<dbReference type="EMBL" id="MT919637">
    <property type="protein sequence ID" value="QPB15039.1"/>
    <property type="molecule type" value="Genomic_DNA"/>
</dbReference>
<evidence type="ECO:0000259" key="17">
    <source>
        <dbReference type="Pfam" id="PF00361"/>
    </source>
</evidence>
<evidence type="ECO:0000259" key="19">
    <source>
        <dbReference type="Pfam" id="PF06455"/>
    </source>
</evidence>
<feature type="domain" description="NADH dehydrogenase subunit 5 C-terminal" evidence="19">
    <location>
        <begin position="433"/>
        <end position="636"/>
    </location>
</feature>
<keyword evidence="13 16" id="KW-0496">Mitochondrion</keyword>
<feature type="transmembrane region" description="Helical" evidence="16">
    <location>
        <begin position="518"/>
        <end position="538"/>
    </location>
</feature>